<keyword evidence="3" id="KW-1185">Reference proteome</keyword>
<dbReference type="RefSeq" id="WP_286136962.1">
    <property type="nucleotide sequence ID" value="NZ_BRPL01000004.1"/>
</dbReference>
<accession>A0A9W6ESU7</accession>
<name>A0A9W6ESU7_9LACO</name>
<dbReference type="AlphaFoldDB" id="A0A9W6ESU7"/>
<feature type="signal peptide" evidence="1">
    <location>
        <begin position="1"/>
        <end position="20"/>
    </location>
</feature>
<feature type="chain" id="PRO_5040874742" description="Extracellular protein" evidence="1">
    <location>
        <begin position="21"/>
        <end position="378"/>
    </location>
</feature>
<evidence type="ECO:0000313" key="2">
    <source>
        <dbReference type="EMBL" id="GLB47421.1"/>
    </source>
</evidence>
<dbReference type="EMBL" id="BRPL01000004">
    <property type="protein sequence ID" value="GLB47421.1"/>
    <property type="molecule type" value="Genomic_DNA"/>
</dbReference>
<protein>
    <recommendedName>
        <fullName evidence="4">Extracellular protein</fullName>
    </recommendedName>
</protein>
<reference evidence="2" key="1">
    <citation type="submission" date="2022-07" db="EMBL/GenBank/DDBJ databases">
        <authorList>
            <person name="Kouya T."/>
            <person name="Ishiyama Y."/>
        </authorList>
    </citation>
    <scope>NUCLEOTIDE SEQUENCE</scope>
    <source>
        <strain evidence="2">WR16-4</strain>
    </source>
</reference>
<evidence type="ECO:0008006" key="4">
    <source>
        <dbReference type="Google" id="ProtNLM"/>
    </source>
</evidence>
<organism evidence="2 3">
    <name type="scientific">Philodulcilactobacillus myokoensis</name>
    <dbReference type="NCBI Taxonomy" id="2929573"/>
    <lineage>
        <taxon>Bacteria</taxon>
        <taxon>Bacillati</taxon>
        <taxon>Bacillota</taxon>
        <taxon>Bacilli</taxon>
        <taxon>Lactobacillales</taxon>
        <taxon>Lactobacillaceae</taxon>
        <taxon>Philodulcilactobacillus</taxon>
    </lineage>
</organism>
<reference evidence="2" key="2">
    <citation type="journal article" date="2023" name="PLoS ONE">
        <title>Philodulcilactobacillus myokoensis gen. nov., sp. nov., a fructophilic, acidophilic, and agar-phobic lactic acid bacterium isolated from fermented vegetable extracts.</title>
        <authorList>
            <person name="Kouya T."/>
            <person name="Ishiyama Y."/>
            <person name="Ohashi S."/>
            <person name="Kumakubo R."/>
            <person name="Yamazaki T."/>
            <person name="Otaki T."/>
        </authorList>
    </citation>
    <scope>NUCLEOTIDE SEQUENCE</scope>
    <source>
        <strain evidence="2">WR16-4</strain>
    </source>
</reference>
<gene>
    <name evidence="2" type="ORF">WR164_14000</name>
</gene>
<evidence type="ECO:0000313" key="3">
    <source>
        <dbReference type="Proteomes" id="UP001144204"/>
    </source>
</evidence>
<comment type="caution">
    <text evidence="2">The sequence shown here is derived from an EMBL/GenBank/DDBJ whole genome shotgun (WGS) entry which is preliminary data.</text>
</comment>
<sequence length="378" mass="43280">MKKYSLLIAAVVMAGGMAVTAPKTSLAQSMNQDHVATVNQQDNALPQDMGSNFHILDNHNYENKAYKYYYAPDNGVKHHLATIGGNRKVKFSSYLFLPNNIKDRKYDWGDVQSITSTPNGRYMYVLCNRNQSHHDNDYDGWIVRYDMGKLRQMGIAGRNVAKLRRISYLYFNHKINHFNKQQRKVISAVKVGPHFTTGHGQSLSYNPKNHQLWLIRIGKIAQTRAAMVEIGTSSLKPIKQIDFQFNNNYPISDFMTFDKNGNAYTFTRSMNSFIKIYQGRITNDGVHFHLIQQGLKHWPGQNLQGMAYNQRTNRIYIVADGGIMSMPVNKLGHLKNADVYDSKISGHREFEGLTFDKQGHGYLLVHLIPEIMKSDRIL</sequence>
<keyword evidence="1" id="KW-0732">Signal</keyword>
<dbReference type="SUPFAM" id="SSF75011">
    <property type="entry name" value="3-carboxy-cis,cis-mucoante lactonizing enzyme"/>
    <property type="match status" value="1"/>
</dbReference>
<dbReference type="Proteomes" id="UP001144204">
    <property type="component" value="Unassembled WGS sequence"/>
</dbReference>
<proteinExistence type="predicted"/>
<evidence type="ECO:0000256" key="1">
    <source>
        <dbReference type="SAM" id="SignalP"/>
    </source>
</evidence>